<proteinExistence type="predicted"/>
<dbReference type="InterPro" id="IPR012337">
    <property type="entry name" value="RNaseH-like_sf"/>
</dbReference>
<gene>
    <name evidence="2" type="ORF">Fmac_009087</name>
</gene>
<dbReference type="AlphaFoldDB" id="A0ABD1N039"/>
<feature type="domain" description="HAT C-terminal dimerisation" evidence="1">
    <location>
        <begin position="196"/>
        <end position="268"/>
    </location>
</feature>
<comment type="caution">
    <text evidence="2">The sequence shown here is derived from an EMBL/GenBank/DDBJ whole genome shotgun (WGS) entry which is preliminary data.</text>
</comment>
<evidence type="ECO:0000313" key="3">
    <source>
        <dbReference type="Proteomes" id="UP001603857"/>
    </source>
</evidence>
<dbReference type="SUPFAM" id="SSF53098">
    <property type="entry name" value="Ribonuclease H-like"/>
    <property type="match status" value="1"/>
</dbReference>
<name>A0ABD1N039_9FABA</name>
<dbReference type="PANTHER" id="PTHR32166">
    <property type="entry name" value="OSJNBA0013A04.12 PROTEIN"/>
    <property type="match status" value="1"/>
</dbReference>
<organism evidence="2 3">
    <name type="scientific">Flemingia macrophylla</name>
    <dbReference type="NCBI Taxonomy" id="520843"/>
    <lineage>
        <taxon>Eukaryota</taxon>
        <taxon>Viridiplantae</taxon>
        <taxon>Streptophyta</taxon>
        <taxon>Embryophyta</taxon>
        <taxon>Tracheophyta</taxon>
        <taxon>Spermatophyta</taxon>
        <taxon>Magnoliopsida</taxon>
        <taxon>eudicotyledons</taxon>
        <taxon>Gunneridae</taxon>
        <taxon>Pentapetalae</taxon>
        <taxon>rosids</taxon>
        <taxon>fabids</taxon>
        <taxon>Fabales</taxon>
        <taxon>Fabaceae</taxon>
        <taxon>Papilionoideae</taxon>
        <taxon>50 kb inversion clade</taxon>
        <taxon>NPAAA clade</taxon>
        <taxon>indigoferoid/millettioid clade</taxon>
        <taxon>Phaseoleae</taxon>
        <taxon>Flemingia</taxon>
    </lineage>
</organism>
<dbReference type="PANTHER" id="PTHR32166:SF81">
    <property type="entry name" value="OS06G0658400 PROTEIN"/>
    <property type="match status" value="1"/>
</dbReference>
<evidence type="ECO:0000313" key="2">
    <source>
        <dbReference type="EMBL" id="KAL2341147.1"/>
    </source>
</evidence>
<keyword evidence="3" id="KW-1185">Reference proteome</keyword>
<sequence>MFKRFRQLKQGLREMVISDQWSSYKEDDVGKATFVKETFLDDVWWDKVDYILASTSPIYDVLRKTYTEASCLHLVYEMWDSTIEEVRKVIYRNEKNAESEESTFYNVVHTILIDRWTKSSTPLHCLTHSLNPRYYSHEWLSEDSNRVRPHQDLELTRERMKCFKRYFVDVEVRRQVNVEFANFTDGREGFDDIESLSDRGKMDAKSWWLVHGAHAPILQKVALKLLGQPCSSSCCERNWSTYSFIHSMRRNKMAPHRAQDLVFVHSNLRLLSRNSPQYNQEETKLWDIAGDEFDSLDEFGILEVANLSLDEPELEVMFFNDDQEGGERH</sequence>
<reference evidence="2 3" key="1">
    <citation type="submission" date="2024-08" db="EMBL/GenBank/DDBJ databases">
        <title>Insights into the chromosomal genome structure of Flemingia macrophylla.</title>
        <authorList>
            <person name="Ding Y."/>
            <person name="Zhao Y."/>
            <person name="Bi W."/>
            <person name="Wu M."/>
            <person name="Zhao G."/>
            <person name="Gong Y."/>
            <person name="Li W."/>
            <person name="Zhang P."/>
        </authorList>
    </citation>
    <scope>NUCLEOTIDE SEQUENCE [LARGE SCALE GENOMIC DNA]</scope>
    <source>
        <strain evidence="2">DYQJB</strain>
        <tissue evidence="2">Leaf</tissue>
    </source>
</reference>
<accession>A0ABD1N039</accession>
<dbReference type="InterPro" id="IPR008906">
    <property type="entry name" value="HATC_C_dom"/>
</dbReference>
<protein>
    <recommendedName>
        <fullName evidence="1">HAT C-terminal dimerisation domain-containing protein</fullName>
    </recommendedName>
</protein>
<dbReference type="Pfam" id="PF05699">
    <property type="entry name" value="Dimer_Tnp_hAT"/>
    <property type="match status" value="1"/>
</dbReference>
<evidence type="ECO:0000259" key="1">
    <source>
        <dbReference type="Pfam" id="PF05699"/>
    </source>
</evidence>
<dbReference type="EMBL" id="JBGMDY010000003">
    <property type="protein sequence ID" value="KAL2341147.1"/>
    <property type="molecule type" value="Genomic_DNA"/>
</dbReference>
<dbReference type="Proteomes" id="UP001603857">
    <property type="component" value="Unassembled WGS sequence"/>
</dbReference>